<dbReference type="Pfam" id="PF00013">
    <property type="entry name" value="KH_1"/>
    <property type="match status" value="1"/>
</dbReference>
<dbReference type="InterPro" id="IPR036612">
    <property type="entry name" value="KH_dom_type_1_sf"/>
</dbReference>
<dbReference type="SUPFAM" id="SSF54791">
    <property type="entry name" value="Eukaryotic type KH-domain (KH-domain type I)"/>
    <property type="match status" value="1"/>
</dbReference>
<feature type="compositionally biased region" description="Basic and acidic residues" evidence="8">
    <location>
        <begin position="85"/>
        <end position="106"/>
    </location>
</feature>
<dbReference type="PROSITE" id="PS50084">
    <property type="entry name" value="KH_TYPE_1"/>
    <property type="match status" value="1"/>
</dbReference>
<feature type="region of interest" description="Disordered" evidence="8">
    <location>
        <begin position="1"/>
        <end position="109"/>
    </location>
</feature>
<dbReference type="GO" id="GO:0003723">
    <property type="term" value="F:RNA binding"/>
    <property type="evidence" value="ECO:0007669"/>
    <property type="project" value="UniProtKB-UniRule"/>
</dbReference>
<dbReference type="CDD" id="cd18787">
    <property type="entry name" value="SF2_C_DEAD"/>
    <property type="match status" value="1"/>
</dbReference>
<keyword evidence="2" id="KW-0547">Nucleotide-binding</keyword>
<dbReference type="GO" id="GO:0005524">
    <property type="term" value="F:ATP binding"/>
    <property type="evidence" value="ECO:0007669"/>
    <property type="project" value="UniProtKB-KW"/>
</dbReference>
<dbReference type="Pfam" id="PF00271">
    <property type="entry name" value="Helicase_C"/>
    <property type="match status" value="1"/>
</dbReference>
<evidence type="ECO:0000259" key="9">
    <source>
        <dbReference type="PROSITE" id="PS51192"/>
    </source>
</evidence>
<dbReference type="InterPro" id="IPR004088">
    <property type="entry name" value="KH_dom_type_1"/>
</dbReference>
<keyword evidence="13" id="KW-1185">Reference proteome</keyword>
<keyword evidence="5" id="KW-0067">ATP-binding</keyword>
<dbReference type="PANTHER" id="PTHR47958">
    <property type="entry name" value="ATP-DEPENDENT RNA HELICASE DBP3"/>
    <property type="match status" value="1"/>
</dbReference>
<dbReference type="InterPro" id="IPR014014">
    <property type="entry name" value="RNA_helicase_DEAD_Q_motif"/>
</dbReference>
<feature type="domain" description="DEAD-box RNA helicase Q" evidence="11">
    <location>
        <begin position="280"/>
        <end position="308"/>
    </location>
</feature>
<dbReference type="AlphaFoldDB" id="A0A8T0FH14"/>
<dbReference type="OMA" id="HKQKKDT"/>
<evidence type="ECO:0000256" key="8">
    <source>
        <dbReference type="SAM" id="MobiDB-lite"/>
    </source>
</evidence>
<protein>
    <recommendedName>
        <fullName evidence="1">RNA helicase</fullName>
        <ecNumber evidence="1">3.6.4.13</ecNumber>
    </recommendedName>
</protein>
<dbReference type="InterPro" id="IPR027417">
    <property type="entry name" value="P-loop_NTPase"/>
</dbReference>
<evidence type="ECO:0000259" key="10">
    <source>
        <dbReference type="PROSITE" id="PS51194"/>
    </source>
</evidence>
<evidence type="ECO:0000313" key="13">
    <source>
        <dbReference type="Proteomes" id="UP000807504"/>
    </source>
</evidence>
<dbReference type="Proteomes" id="UP000807504">
    <property type="component" value="Unassembled WGS sequence"/>
</dbReference>
<dbReference type="Gene3D" id="3.40.50.300">
    <property type="entry name" value="P-loop containing nucleotide triphosphate hydrolases"/>
    <property type="match status" value="2"/>
</dbReference>
<dbReference type="InterPro" id="IPR004087">
    <property type="entry name" value="KH_dom"/>
</dbReference>
<proteinExistence type="predicted"/>
<dbReference type="PROSITE" id="PS51194">
    <property type="entry name" value="HELICASE_CTER"/>
    <property type="match status" value="1"/>
</dbReference>
<organism evidence="12 13">
    <name type="scientific">Argiope bruennichi</name>
    <name type="common">Wasp spider</name>
    <name type="synonym">Aranea bruennichi</name>
    <dbReference type="NCBI Taxonomy" id="94029"/>
    <lineage>
        <taxon>Eukaryota</taxon>
        <taxon>Metazoa</taxon>
        <taxon>Ecdysozoa</taxon>
        <taxon>Arthropoda</taxon>
        <taxon>Chelicerata</taxon>
        <taxon>Arachnida</taxon>
        <taxon>Araneae</taxon>
        <taxon>Araneomorphae</taxon>
        <taxon>Entelegynae</taxon>
        <taxon>Araneoidea</taxon>
        <taxon>Araneidae</taxon>
        <taxon>Argiope</taxon>
    </lineage>
</organism>
<dbReference type="SMART" id="SM00322">
    <property type="entry name" value="KH"/>
    <property type="match status" value="1"/>
</dbReference>
<evidence type="ECO:0000256" key="1">
    <source>
        <dbReference type="ARBA" id="ARBA00012552"/>
    </source>
</evidence>
<dbReference type="CDD" id="cd00105">
    <property type="entry name" value="KH-I"/>
    <property type="match status" value="1"/>
</dbReference>
<keyword evidence="6" id="KW-0694">RNA-binding</keyword>
<dbReference type="SMART" id="SM00487">
    <property type="entry name" value="DEXDc"/>
    <property type="match status" value="1"/>
</dbReference>
<comment type="caution">
    <text evidence="12">The sequence shown here is derived from an EMBL/GenBank/DDBJ whole genome shotgun (WGS) entry which is preliminary data.</text>
</comment>
<reference evidence="12" key="2">
    <citation type="submission" date="2020-06" db="EMBL/GenBank/DDBJ databases">
        <authorList>
            <person name="Sheffer M."/>
        </authorList>
    </citation>
    <scope>NUCLEOTIDE SEQUENCE</scope>
</reference>
<dbReference type="PROSITE" id="PS51192">
    <property type="entry name" value="HELICASE_ATP_BIND_1"/>
    <property type="match status" value="1"/>
</dbReference>
<gene>
    <name evidence="12" type="ORF">HNY73_005321</name>
</gene>
<feature type="compositionally biased region" description="Basic and acidic residues" evidence="8">
    <location>
        <begin position="56"/>
        <end position="69"/>
    </location>
</feature>
<evidence type="ECO:0000259" key="11">
    <source>
        <dbReference type="PROSITE" id="PS51195"/>
    </source>
</evidence>
<keyword evidence="4 12" id="KW-0347">Helicase</keyword>
<evidence type="ECO:0000256" key="5">
    <source>
        <dbReference type="ARBA" id="ARBA00022840"/>
    </source>
</evidence>
<dbReference type="InterPro" id="IPR001650">
    <property type="entry name" value="Helicase_C-like"/>
</dbReference>
<dbReference type="GO" id="GO:0016787">
    <property type="term" value="F:hydrolase activity"/>
    <property type="evidence" value="ECO:0007669"/>
    <property type="project" value="UniProtKB-KW"/>
</dbReference>
<dbReference type="SMART" id="SM00490">
    <property type="entry name" value="HELICc"/>
    <property type="match status" value="1"/>
</dbReference>
<dbReference type="SUPFAM" id="SSF52540">
    <property type="entry name" value="P-loop containing nucleoside triphosphate hydrolases"/>
    <property type="match status" value="1"/>
</dbReference>
<feature type="compositionally biased region" description="Acidic residues" evidence="8">
    <location>
        <begin position="1"/>
        <end position="10"/>
    </location>
</feature>
<evidence type="ECO:0000256" key="4">
    <source>
        <dbReference type="ARBA" id="ARBA00022806"/>
    </source>
</evidence>
<evidence type="ECO:0000256" key="7">
    <source>
        <dbReference type="PROSITE-ProRule" id="PRU00552"/>
    </source>
</evidence>
<dbReference type="EC" id="3.6.4.13" evidence="1"/>
<dbReference type="OrthoDB" id="196131at2759"/>
<dbReference type="EMBL" id="JABXBU010000011">
    <property type="protein sequence ID" value="KAF8790266.1"/>
    <property type="molecule type" value="Genomic_DNA"/>
</dbReference>
<dbReference type="GO" id="GO:0003724">
    <property type="term" value="F:RNA helicase activity"/>
    <property type="evidence" value="ECO:0007669"/>
    <property type="project" value="UniProtKB-EC"/>
</dbReference>
<dbReference type="GO" id="GO:0010468">
    <property type="term" value="P:regulation of gene expression"/>
    <property type="evidence" value="ECO:0007669"/>
    <property type="project" value="UniProtKB-ARBA"/>
</dbReference>
<dbReference type="Gene3D" id="3.30.1370.10">
    <property type="entry name" value="K Homology domain, type 1"/>
    <property type="match status" value="1"/>
</dbReference>
<dbReference type="InterPro" id="IPR014001">
    <property type="entry name" value="Helicase_ATP-bd"/>
</dbReference>
<dbReference type="Pfam" id="PF00270">
    <property type="entry name" value="DEAD"/>
    <property type="match status" value="1"/>
</dbReference>
<evidence type="ECO:0000256" key="3">
    <source>
        <dbReference type="ARBA" id="ARBA00022801"/>
    </source>
</evidence>
<dbReference type="FunFam" id="3.40.50.300:FF:000008">
    <property type="entry name" value="ATP-dependent RNA helicase RhlB"/>
    <property type="match status" value="1"/>
</dbReference>
<feature type="domain" description="Helicase ATP-binding" evidence="9">
    <location>
        <begin position="311"/>
        <end position="488"/>
    </location>
</feature>
<accession>A0A8T0FH14</accession>
<feature type="short sequence motif" description="Q motif" evidence="7">
    <location>
        <begin position="280"/>
        <end position="308"/>
    </location>
</feature>
<dbReference type="InterPro" id="IPR011545">
    <property type="entry name" value="DEAD/DEAH_box_helicase_dom"/>
</dbReference>
<name>A0A8T0FH14_ARGBR</name>
<evidence type="ECO:0000256" key="2">
    <source>
        <dbReference type="ARBA" id="ARBA00022741"/>
    </source>
</evidence>
<dbReference type="PROSITE" id="PS51195">
    <property type="entry name" value="Q_MOTIF"/>
    <property type="match status" value="1"/>
</dbReference>
<feature type="compositionally biased region" description="Low complexity" evidence="8">
    <location>
        <begin position="36"/>
        <end position="49"/>
    </location>
</feature>
<evidence type="ECO:0000313" key="12">
    <source>
        <dbReference type="EMBL" id="KAF8790266.1"/>
    </source>
</evidence>
<feature type="domain" description="Helicase C-terminal" evidence="10">
    <location>
        <begin position="500"/>
        <end position="661"/>
    </location>
</feature>
<reference evidence="12" key="1">
    <citation type="journal article" date="2020" name="bioRxiv">
        <title>Chromosome-level reference genome of the European wasp spider Argiope bruennichi: a resource for studies on range expansion and evolutionary adaptation.</title>
        <authorList>
            <person name="Sheffer M.M."/>
            <person name="Hoppe A."/>
            <person name="Krehenwinkel H."/>
            <person name="Uhl G."/>
            <person name="Kuss A.W."/>
            <person name="Jensen L."/>
            <person name="Jensen C."/>
            <person name="Gillespie R.G."/>
            <person name="Hoff K.J."/>
            <person name="Prost S."/>
        </authorList>
    </citation>
    <scope>NUCLEOTIDE SEQUENCE</scope>
</reference>
<feature type="compositionally biased region" description="Polar residues" evidence="8">
    <location>
        <begin position="16"/>
        <end position="28"/>
    </location>
</feature>
<evidence type="ECO:0000256" key="6">
    <source>
        <dbReference type="PROSITE-ProRule" id="PRU00117"/>
    </source>
</evidence>
<sequence>MEEYWDDGEEFLSPQPGISRNEQPNTRLNDAPPGRNYNSNSYNKEYSANGASNNFREGRPRNSDKDFSYRGRTFSRGGHNVRNWRANEESSRGGRNERKWRSKEESSEIQIHSKYTGRVIGRGGSKIQKLQNESGARIKILQNSDVDGSTSIRLTGSSEARQMAKTLIEELTVDFGNMSTNKNLCKFDNSGNTSSFTNKVKENEINSIIDWDELNKNYEEQRKKQLAALPKLKNNFYKEDPVVAAMTKHEIYQFRCEKNRMIVMNVDINDKKPIPNPITTFVQAFQHYPELLEKLKKQGFSKPSPIQSQAWPIIMSGYDLVGISQTGTGKTIAFLLPALIHIAGQTTFQEERVGPSCVILAPTQELAQQIEVEAKKYSYCNITSVCIYGGGGGSRRDQVNVVTKDVDIVIATPRQLNDLVNNKIIDVFGVTYVVLDEADHMLNMGFEYEIFKIFLGIRPDRQIIMTSTTWNKEIEKLAARYMTKPIEVNVGCSDLAAVHSVTQHVIFAEDEDRRAILEHFLASMKDDEKVIVFVNQKAVADDLSSDLILRGVKVQSIHGDREQVDREQALNDIKTGYVKILIATDVASRGFDIKGITHVFNMYFPQKIEDYVHRVGRTGRAGQTGTAISIFTQQDWMHAENFIKILKEANQSVPQKLYGMADHYKAWKRKKKAEIAEACKFRCGTFDLFPCLMLLSFL</sequence>
<keyword evidence="3" id="KW-0378">Hydrolase</keyword>